<gene>
    <name evidence="1" type="ORF">HHU12_21180</name>
</gene>
<name>A0A7X9RXC1_9BACT</name>
<dbReference type="EMBL" id="JABANE010000066">
    <property type="protein sequence ID" value="NME70502.1"/>
    <property type="molecule type" value="Genomic_DNA"/>
</dbReference>
<proteinExistence type="predicted"/>
<sequence length="303" mass="35868">MDFGRLKDISGVNFKLPEQDHYSKMMLRNHPNFINLFNFRIGAPAWSCSEWKGKIYPDKAPPNTFLHYYSQHFDTIELNSTHYGIPKSDTLIKWKSTVHDSFKFNPKFLQSVSHKKRLLHCKNDIYEFTEEMRLFEDKLGYTWLQMPPDFTTKESLPLLKFIEAFPDDMKLALELRHPSWFTDEQKLDELSELLTAKGYAMIITDVAGRRDVLHMRVTTPTIMVRFVGNEMHTTDFSRVDDWMKRIQSFKRQGLQEVYFFAHQPEDILCPELGHYIGTQVKKSLDPNIIYPILREKTEQRSLF</sequence>
<dbReference type="AlphaFoldDB" id="A0A7X9RXC1"/>
<evidence type="ECO:0000313" key="2">
    <source>
        <dbReference type="Proteomes" id="UP000576082"/>
    </source>
</evidence>
<dbReference type="InterPro" id="IPR002763">
    <property type="entry name" value="DUF72"/>
</dbReference>
<dbReference type="RefSeq" id="WP_169658737.1">
    <property type="nucleotide sequence ID" value="NZ_JABANE010000066.1"/>
</dbReference>
<comment type="caution">
    <text evidence="1">The sequence shown here is derived from an EMBL/GenBank/DDBJ whole genome shotgun (WGS) entry which is preliminary data.</text>
</comment>
<organism evidence="1 2">
    <name type="scientific">Flammeovirga aprica JL-4</name>
    <dbReference type="NCBI Taxonomy" id="694437"/>
    <lineage>
        <taxon>Bacteria</taxon>
        <taxon>Pseudomonadati</taxon>
        <taxon>Bacteroidota</taxon>
        <taxon>Cytophagia</taxon>
        <taxon>Cytophagales</taxon>
        <taxon>Flammeovirgaceae</taxon>
        <taxon>Flammeovirga</taxon>
    </lineage>
</organism>
<dbReference type="PANTHER" id="PTHR30348:SF9">
    <property type="entry name" value="UPF0759 PROTEIN YECE"/>
    <property type="match status" value="1"/>
</dbReference>
<dbReference type="Gene3D" id="3.20.20.410">
    <property type="entry name" value="Protein of unknown function UPF0759"/>
    <property type="match status" value="1"/>
</dbReference>
<dbReference type="Proteomes" id="UP000576082">
    <property type="component" value="Unassembled WGS sequence"/>
</dbReference>
<dbReference type="SUPFAM" id="SSF117396">
    <property type="entry name" value="TM1631-like"/>
    <property type="match status" value="1"/>
</dbReference>
<dbReference type="PANTHER" id="PTHR30348">
    <property type="entry name" value="UNCHARACTERIZED PROTEIN YECE"/>
    <property type="match status" value="1"/>
</dbReference>
<dbReference type="Pfam" id="PF01904">
    <property type="entry name" value="DUF72"/>
    <property type="match status" value="1"/>
</dbReference>
<dbReference type="InterPro" id="IPR036520">
    <property type="entry name" value="UPF0759_sf"/>
</dbReference>
<accession>A0A7X9RXC1</accession>
<reference evidence="1 2" key="1">
    <citation type="submission" date="2020-04" db="EMBL/GenBank/DDBJ databases">
        <title>Flammeovirga sp. SR4, a novel species isolated from seawater.</title>
        <authorList>
            <person name="Wang X."/>
        </authorList>
    </citation>
    <scope>NUCLEOTIDE SEQUENCE [LARGE SCALE GENOMIC DNA]</scope>
    <source>
        <strain evidence="1 2">ATCC 23126</strain>
    </source>
</reference>
<keyword evidence="2" id="KW-1185">Reference proteome</keyword>
<protein>
    <submittedName>
        <fullName evidence="1">DUF72 domain-containing protein</fullName>
    </submittedName>
</protein>
<evidence type="ECO:0000313" key="1">
    <source>
        <dbReference type="EMBL" id="NME70502.1"/>
    </source>
</evidence>